<evidence type="ECO:0000256" key="5">
    <source>
        <dbReference type="ARBA" id="ARBA00022801"/>
    </source>
</evidence>
<dbReference type="RefSeq" id="WP_089073047.1">
    <property type="nucleotide sequence ID" value="NZ_CBCSAM010000012.1"/>
</dbReference>
<evidence type="ECO:0000256" key="2">
    <source>
        <dbReference type="ARBA" id="ARBA00022694"/>
    </source>
</evidence>
<dbReference type="SUPFAM" id="SSF54211">
    <property type="entry name" value="Ribosomal protein S5 domain 2-like"/>
    <property type="match status" value="1"/>
</dbReference>
<protein>
    <recommendedName>
        <fullName evidence="7 8">Ribonuclease P protein component</fullName>
        <shortName evidence="7">RNase P protein</shortName>
        <shortName evidence="7">RNaseP protein</shortName>
        <ecNumber evidence="7 8">3.1.26.5</ecNumber>
    </recommendedName>
    <alternativeName>
        <fullName evidence="7">Protein C5</fullName>
    </alternativeName>
</protein>
<dbReference type="HAMAP" id="MF_00227">
    <property type="entry name" value="RNase_P"/>
    <property type="match status" value="1"/>
</dbReference>
<keyword evidence="3 7" id="KW-0540">Nuclease</keyword>
<evidence type="ECO:0000256" key="4">
    <source>
        <dbReference type="ARBA" id="ARBA00022759"/>
    </source>
</evidence>
<dbReference type="NCBIfam" id="TIGR00188">
    <property type="entry name" value="rnpA"/>
    <property type="match status" value="1"/>
</dbReference>
<dbReference type="PROSITE" id="PS00648">
    <property type="entry name" value="RIBONUCLEASE_P"/>
    <property type="match status" value="1"/>
</dbReference>
<dbReference type="GO" id="GO:0001682">
    <property type="term" value="P:tRNA 5'-leader removal"/>
    <property type="evidence" value="ECO:0007669"/>
    <property type="project" value="UniProtKB-UniRule"/>
</dbReference>
<name>A0A220VCK4_9GAMM</name>
<dbReference type="Pfam" id="PF00825">
    <property type="entry name" value="Ribonuclease_P"/>
    <property type="match status" value="1"/>
</dbReference>
<evidence type="ECO:0000256" key="7">
    <source>
        <dbReference type="HAMAP-Rule" id="MF_00227"/>
    </source>
</evidence>
<comment type="similarity">
    <text evidence="7">Belongs to the RnpA family.</text>
</comment>
<reference evidence="9 10" key="1">
    <citation type="journal article" date="2016" name="Int. J. Syst. Evol. Microbiol.">
        <title>Paraphotobacterium marinum gen. nov., sp. nov., a member of the family Vibrionaceae, isolated from surface seawater.</title>
        <authorList>
            <person name="Huang Z."/>
            <person name="Dong C."/>
            <person name="Shao Z."/>
        </authorList>
    </citation>
    <scope>NUCLEOTIDE SEQUENCE [LARGE SCALE GENOMIC DNA]</scope>
    <source>
        <strain evidence="9 10">NSCS20N07D</strain>
    </source>
</reference>
<keyword evidence="5 7" id="KW-0378">Hydrolase</keyword>
<dbReference type="GO" id="GO:0004526">
    <property type="term" value="F:ribonuclease P activity"/>
    <property type="evidence" value="ECO:0007669"/>
    <property type="project" value="UniProtKB-UniRule"/>
</dbReference>
<keyword evidence="10" id="KW-1185">Reference proteome</keyword>
<evidence type="ECO:0000313" key="9">
    <source>
        <dbReference type="EMBL" id="ASK78138.1"/>
    </source>
</evidence>
<dbReference type="GO" id="GO:0042781">
    <property type="term" value="F:3'-tRNA processing endoribonuclease activity"/>
    <property type="evidence" value="ECO:0007669"/>
    <property type="project" value="TreeGrafter"/>
</dbReference>
<dbReference type="GO" id="GO:0030677">
    <property type="term" value="C:ribonuclease P complex"/>
    <property type="evidence" value="ECO:0007669"/>
    <property type="project" value="TreeGrafter"/>
</dbReference>
<evidence type="ECO:0000256" key="3">
    <source>
        <dbReference type="ARBA" id="ARBA00022722"/>
    </source>
</evidence>
<sequence length="115" mass="13992">MKDLTFKRELRLLTPESFKNVFKKNYRVSSPNFIILSRKNNLNYPRLGITVAKKQMKRAVDRNRFKRVARESFRLNQHQLNHKDYVVIAKFPAKNKKNRELFESFDKLWKKLNQH</sequence>
<organism evidence="9 10">
    <name type="scientific">Paraphotobacterium marinum</name>
    <dbReference type="NCBI Taxonomy" id="1755811"/>
    <lineage>
        <taxon>Bacteria</taxon>
        <taxon>Pseudomonadati</taxon>
        <taxon>Pseudomonadota</taxon>
        <taxon>Gammaproteobacteria</taxon>
        <taxon>Vibrionales</taxon>
        <taxon>Vibrionaceae</taxon>
        <taxon>Paraphotobacterium</taxon>
    </lineage>
</organism>
<proteinExistence type="inferred from homology"/>
<evidence type="ECO:0000256" key="8">
    <source>
        <dbReference type="NCBIfam" id="TIGR00188"/>
    </source>
</evidence>
<dbReference type="GO" id="GO:0000049">
    <property type="term" value="F:tRNA binding"/>
    <property type="evidence" value="ECO:0007669"/>
    <property type="project" value="UniProtKB-UniRule"/>
</dbReference>
<dbReference type="InterPro" id="IPR020568">
    <property type="entry name" value="Ribosomal_Su5_D2-typ_SF"/>
</dbReference>
<gene>
    <name evidence="7" type="primary">rnpA</name>
    <name evidence="9" type="ORF">CF386_03345</name>
</gene>
<comment type="catalytic activity">
    <reaction evidence="7">
        <text>Endonucleolytic cleavage of RNA, removing 5'-extranucleotides from tRNA precursor.</text>
        <dbReference type="EC" id="3.1.26.5"/>
    </reaction>
</comment>
<dbReference type="AlphaFoldDB" id="A0A220VCK4"/>
<dbReference type="PANTHER" id="PTHR33992">
    <property type="entry name" value="RIBONUCLEASE P PROTEIN COMPONENT"/>
    <property type="match status" value="1"/>
</dbReference>
<comment type="function">
    <text evidence="1 7">RNaseP catalyzes the removal of the 5'-leader sequence from pre-tRNA to produce the mature 5'-terminus. It can also cleave other RNA substrates such as 4.5S RNA. The protein component plays an auxiliary but essential role in vivo by binding to the 5'-leader sequence and broadening the substrate specificity of the ribozyme.</text>
</comment>
<dbReference type="InterPro" id="IPR000100">
    <property type="entry name" value="RNase_P"/>
</dbReference>
<evidence type="ECO:0000256" key="1">
    <source>
        <dbReference type="ARBA" id="ARBA00002663"/>
    </source>
</evidence>
<dbReference type="Proteomes" id="UP000242175">
    <property type="component" value="Chromosome large"/>
</dbReference>
<dbReference type="InterPro" id="IPR014721">
    <property type="entry name" value="Ribsml_uS5_D2-typ_fold_subgr"/>
</dbReference>
<dbReference type="EMBL" id="CP022355">
    <property type="protein sequence ID" value="ASK78138.1"/>
    <property type="molecule type" value="Genomic_DNA"/>
</dbReference>
<dbReference type="EC" id="3.1.26.5" evidence="7 8"/>
<dbReference type="Gene3D" id="3.30.230.10">
    <property type="match status" value="1"/>
</dbReference>
<keyword evidence="4 7" id="KW-0255">Endonuclease</keyword>
<dbReference type="PANTHER" id="PTHR33992:SF1">
    <property type="entry name" value="RIBONUCLEASE P PROTEIN COMPONENT"/>
    <property type="match status" value="1"/>
</dbReference>
<dbReference type="OrthoDB" id="9796422at2"/>
<accession>A0A220VCK4</accession>
<comment type="subunit">
    <text evidence="7">Consists of a catalytic RNA component (M1 or rnpB) and a protein subunit.</text>
</comment>
<dbReference type="InterPro" id="IPR020539">
    <property type="entry name" value="RNase_P_CS"/>
</dbReference>
<evidence type="ECO:0000313" key="10">
    <source>
        <dbReference type="Proteomes" id="UP000242175"/>
    </source>
</evidence>
<evidence type="ECO:0000256" key="6">
    <source>
        <dbReference type="ARBA" id="ARBA00022884"/>
    </source>
</evidence>
<dbReference type="KEGG" id="pmai:CF386_03345"/>
<keyword evidence="6 7" id="KW-0694">RNA-binding</keyword>
<keyword evidence="2 7" id="KW-0819">tRNA processing</keyword>